<sequence>MLLTVLSVLLRVFLPPAVLETYYSRGVFVGVRAVLDYTVGFLPIPLFYVFWLGVSAWLVYQWRYFRGVRRLLSRLVVAVLSLILLFLWLWGYNYGRVPVEEQLGFGLYQPDVNELRGRVYAGAERLAGLRSNIASDTFALDLSVFPDDLEASVRPLVASALQRHGFNAPGRPRGWQLYPRGILLRLSTAGVYWPWAAQGNIDAGLHPLQRPAVLAHELSHAYGFGDEGSCSFWAYLAAAESDDPLLQYTLELAYWRTIAGLLRYAEPETYLKWRAESLDPGIRNDLQAIYDNGALYTDIAPVLRDATYTVYLKAQGIHEGLLNYGRVVQLVEGYRQRSVSDYDQ</sequence>
<feature type="transmembrane region" description="Helical" evidence="1">
    <location>
        <begin position="71"/>
        <end position="90"/>
    </location>
</feature>
<reference evidence="2" key="1">
    <citation type="submission" date="2021-12" db="EMBL/GenBank/DDBJ databases">
        <authorList>
            <person name="Rodrigo-Torres L."/>
            <person name="Arahal R. D."/>
            <person name="Lucena T."/>
        </authorList>
    </citation>
    <scope>NUCLEOTIDE SEQUENCE</scope>
    <source>
        <strain evidence="2">CECT 8419</strain>
    </source>
</reference>
<comment type="caution">
    <text evidence="2">The sequence shown here is derived from an EMBL/GenBank/DDBJ whole genome shotgun (WGS) entry which is preliminary data.</text>
</comment>
<dbReference type="EMBL" id="CAKLPZ010000001">
    <property type="protein sequence ID" value="CAH1000292.1"/>
    <property type="molecule type" value="Genomic_DNA"/>
</dbReference>
<evidence type="ECO:0008006" key="4">
    <source>
        <dbReference type="Google" id="ProtNLM"/>
    </source>
</evidence>
<evidence type="ECO:0000256" key="1">
    <source>
        <dbReference type="SAM" id="Phobius"/>
    </source>
</evidence>
<name>A0ABN8F5R8_9BACT</name>
<evidence type="ECO:0000313" key="2">
    <source>
        <dbReference type="EMBL" id="CAH1000292.1"/>
    </source>
</evidence>
<keyword evidence="1" id="KW-1133">Transmembrane helix</keyword>
<evidence type="ECO:0000313" key="3">
    <source>
        <dbReference type="Proteomes" id="UP000837803"/>
    </source>
</evidence>
<feature type="transmembrane region" description="Helical" evidence="1">
    <location>
        <begin position="35"/>
        <end position="59"/>
    </location>
</feature>
<protein>
    <recommendedName>
        <fullName evidence="4">DUF3810 domain-containing protein</fullName>
    </recommendedName>
</protein>
<keyword evidence="3" id="KW-1185">Reference proteome</keyword>
<dbReference type="Proteomes" id="UP000837803">
    <property type="component" value="Unassembled WGS sequence"/>
</dbReference>
<dbReference type="InterPro" id="IPR024294">
    <property type="entry name" value="DUF3810"/>
</dbReference>
<dbReference type="Pfam" id="PF12725">
    <property type="entry name" value="DUF3810"/>
    <property type="match status" value="1"/>
</dbReference>
<keyword evidence="1" id="KW-0812">Transmembrane</keyword>
<gene>
    <name evidence="2" type="ORF">LEM8419_01443</name>
</gene>
<accession>A0ABN8F5R8</accession>
<proteinExistence type="predicted"/>
<organism evidence="2 3">
    <name type="scientific">Neolewinella maritima</name>
    <dbReference type="NCBI Taxonomy" id="1383882"/>
    <lineage>
        <taxon>Bacteria</taxon>
        <taxon>Pseudomonadati</taxon>
        <taxon>Bacteroidota</taxon>
        <taxon>Saprospiria</taxon>
        <taxon>Saprospirales</taxon>
        <taxon>Lewinellaceae</taxon>
        <taxon>Neolewinella</taxon>
    </lineage>
</organism>
<keyword evidence="1" id="KW-0472">Membrane</keyword>